<protein>
    <submittedName>
        <fullName evidence="1">Uncharacterized protein</fullName>
    </submittedName>
</protein>
<gene>
    <name evidence="1" type="ORF">ES332_A08G164200v1</name>
</gene>
<dbReference type="EMBL" id="CM017617">
    <property type="protein sequence ID" value="TYI15098.1"/>
    <property type="molecule type" value="Genomic_DNA"/>
</dbReference>
<evidence type="ECO:0000313" key="1">
    <source>
        <dbReference type="EMBL" id="TYI15098.1"/>
    </source>
</evidence>
<dbReference type="EMBL" id="CM017617">
    <property type="protein sequence ID" value="TYI15100.1"/>
    <property type="molecule type" value="Genomic_DNA"/>
</dbReference>
<evidence type="ECO:0000313" key="2">
    <source>
        <dbReference type="Proteomes" id="UP000322667"/>
    </source>
</evidence>
<accession>A0A5D2PFL0</accession>
<reference evidence="1 2" key="1">
    <citation type="submission" date="2019-07" db="EMBL/GenBank/DDBJ databases">
        <title>WGS assembly of Gossypium tomentosum.</title>
        <authorList>
            <person name="Chen Z.J."/>
            <person name="Sreedasyam A."/>
            <person name="Ando A."/>
            <person name="Song Q."/>
            <person name="De L."/>
            <person name="Hulse-Kemp A."/>
            <person name="Ding M."/>
            <person name="Ye W."/>
            <person name="Kirkbride R."/>
            <person name="Jenkins J."/>
            <person name="Plott C."/>
            <person name="Lovell J."/>
            <person name="Lin Y.-M."/>
            <person name="Vaughn R."/>
            <person name="Liu B."/>
            <person name="Li W."/>
            <person name="Simpson S."/>
            <person name="Scheffler B."/>
            <person name="Saski C."/>
            <person name="Grover C."/>
            <person name="Hu G."/>
            <person name="Conover J."/>
            <person name="Carlson J."/>
            <person name="Shu S."/>
            <person name="Boston L."/>
            <person name="Williams M."/>
            <person name="Peterson D."/>
            <person name="Mcgee K."/>
            <person name="Jones D."/>
            <person name="Wendel J."/>
            <person name="Stelly D."/>
            <person name="Grimwood J."/>
            <person name="Schmutz J."/>
        </authorList>
    </citation>
    <scope>NUCLEOTIDE SEQUENCE [LARGE SCALE GENOMIC DNA]</scope>
    <source>
        <strain evidence="1">7179.01</strain>
    </source>
</reference>
<organism evidence="1 2">
    <name type="scientific">Gossypium tomentosum</name>
    <name type="common">Hawaiian cotton</name>
    <name type="synonym">Gossypium sandvicense</name>
    <dbReference type="NCBI Taxonomy" id="34277"/>
    <lineage>
        <taxon>Eukaryota</taxon>
        <taxon>Viridiplantae</taxon>
        <taxon>Streptophyta</taxon>
        <taxon>Embryophyta</taxon>
        <taxon>Tracheophyta</taxon>
        <taxon>Spermatophyta</taxon>
        <taxon>Magnoliopsida</taxon>
        <taxon>eudicotyledons</taxon>
        <taxon>Gunneridae</taxon>
        <taxon>Pentapetalae</taxon>
        <taxon>rosids</taxon>
        <taxon>malvids</taxon>
        <taxon>Malvales</taxon>
        <taxon>Malvaceae</taxon>
        <taxon>Malvoideae</taxon>
        <taxon>Gossypium</taxon>
    </lineage>
</organism>
<dbReference type="EMBL" id="CM017617">
    <property type="protein sequence ID" value="TYI15099.1"/>
    <property type="molecule type" value="Genomic_DNA"/>
</dbReference>
<dbReference type="Proteomes" id="UP000322667">
    <property type="component" value="Chromosome A08"/>
</dbReference>
<name>A0A5D2PFL0_GOSTO</name>
<dbReference type="AlphaFoldDB" id="A0A5D2PFL0"/>
<proteinExistence type="predicted"/>
<sequence length="110" mass="12316">MQENATTCLVEEIFKDFYSLPSSPFTYSSLVKPYFTLIKISPQKHSIGSHFLLPSTPTFFPFIQGQVMILVQSYCSWISTHPITTKFNRLLCVIASSSSLTCLIASSTHS</sequence>
<keyword evidence="2" id="KW-1185">Reference proteome</keyword>